<organism evidence="1 2">
    <name type="scientific">Anoxybacterium hadale</name>
    <dbReference type="NCBI Taxonomy" id="3408580"/>
    <lineage>
        <taxon>Bacteria</taxon>
        <taxon>Bacillati</taxon>
        <taxon>Bacillota</taxon>
        <taxon>Clostridia</taxon>
        <taxon>Peptostreptococcales</taxon>
        <taxon>Anaerovoracaceae</taxon>
        <taxon>Anoxybacterium</taxon>
    </lineage>
</organism>
<dbReference type="EMBL" id="CP042469">
    <property type="protein sequence ID" value="QOX65938.1"/>
    <property type="molecule type" value="Genomic_DNA"/>
</dbReference>
<protein>
    <submittedName>
        <fullName evidence="1">TRAP transporter large permease</fullName>
    </submittedName>
</protein>
<evidence type="ECO:0000313" key="2">
    <source>
        <dbReference type="Proteomes" id="UP000594014"/>
    </source>
</evidence>
<evidence type="ECO:0000313" key="1">
    <source>
        <dbReference type="EMBL" id="QOX65938.1"/>
    </source>
</evidence>
<accession>A0ACD1AHZ6</accession>
<dbReference type="Proteomes" id="UP000594014">
    <property type="component" value="Chromosome"/>
</dbReference>
<keyword evidence="2" id="KW-1185">Reference proteome</keyword>
<name>A0ACD1AHZ6_9FIRM</name>
<sequence length="424" mass="45139">MLIAVVFAVLLIIGLPIAFVLGATGLTHLLILGNEAFYPVAIQRMFSGINSFSLMAIPFFVLAGELMNRGRVTDKLVDLARECIGHKRGGLAYTAVLVAMFLSAILGSANAVCAILCSVLVPEMVKDKYSPEFSTSLIASSAIIGPIIPPSVTFILYAVLAGTSVNALFMGGIVPGILLGIGYMVVIFLTARKENFPKYKEKLEPSKVVKAVVYALPALIIPLVIVGGILTGIFTPTESGAIACFVAFIAGMFIYKSLKWSDLPKVLLDTGILTSAIMLIIAMGNVLGWTLAIDQIPQLLSSAILAITDNQYIVLVLILFALLIIGMFMEAFASMVIFVPVFAPLALAVGINDVHFGIVFSLMISVALITPPVGMCLFVSSNITGVPLGKLSRSIVPFVVVSFIVVLLIAFIPKLVLFLPEMLL</sequence>
<reference evidence="1" key="1">
    <citation type="submission" date="2019-08" db="EMBL/GenBank/DDBJ databases">
        <title>Genome sequence of Clostridiales bacterium MT110.</title>
        <authorList>
            <person name="Cao J."/>
        </authorList>
    </citation>
    <scope>NUCLEOTIDE SEQUENCE</scope>
    <source>
        <strain evidence="1">MT110</strain>
    </source>
</reference>
<proteinExistence type="predicted"/>
<gene>
    <name evidence="1" type="ORF">FRZ06_13760</name>
</gene>